<dbReference type="EMBL" id="EQ962653">
    <property type="protein sequence ID" value="EED21008.1"/>
    <property type="molecule type" value="Genomic_DNA"/>
</dbReference>
<dbReference type="AlphaFoldDB" id="B8M166"/>
<evidence type="ECO:0000313" key="2">
    <source>
        <dbReference type="EMBL" id="EED21008.1"/>
    </source>
</evidence>
<keyword evidence="3" id="KW-1185">Reference proteome</keyword>
<dbReference type="InParanoid" id="B8M166"/>
<dbReference type="Proteomes" id="UP000001745">
    <property type="component" value="Unassembled WGS sequence"/>
</dbReference>
<sequence length="205" mass="22882">MPKIITKTDQVNIKMPRPATPKPGFSLLRLNNSKKPHNIASLSTQAKINLINSIAQDIEGCIWAVGHYVKLGVLDSTHTLGFDQVLNDIYKDERSDNEEVLLWALRSMERYKKQARAERKRAKRLDAKLRRERGEEQGNGDHSDDENPIDSDSSTAYPEMKSMKRQGLQSSQGDQTQDVADTVMTSPPPSPTQGCMDVDGSSAPF</sequence>
<organism evidence="2 3">
    <name type="scientific">Talaromyces stipitatus (strain ATCC 10500 / CBS 375.48 / QM 6759 / NRRL 1006)</name>
    <name type="common">Penicillium stipitatum</name>
    <dbReference type="NCBI Taxonomy" id="441959"/>
    <lineage>
        <taxon>Eukaryota</taxon>
        <taxon>Fungi</taxon>
        <taxon>Dikarya</taxon>
        <taxon>Ascomycota</taxon>
        <taxon>Pezizomycotina</taxon>
        <taxon>Eurotiomycetes</taxon>
        <taxon>Eurotiomycetidae</taxon>
        <taxon>Eurotiales</taxon>
        <taxon>Trichocomaceae</taxon>
        <taxon>Talaromyces</taxon>
        <taxon>Talaromyces sect. Talaromyces</taxon>
    </lineage>
</organism>
<dbReference type="OrthoDB" id="4369471at2759"/>
<feature type="region of interest" description="Disordered" evidence="1">
    <location>
        <begin position="119"/>
        <end position="205"/>
    </location>
</feature>
<evidence type="ECO:0000313" key="3">
    <source>
        <dbReference type="Proteomes" id="UP000001745"/>
    </source>
</evidence>
<reference evidence="3" key="1">
    <citation type="journal article" date="2015" name="Genome Announc.">
        <title>Genome sequence of the AIDS-associated pathogen Penicillium marneffei (ATCC18224) and its near taxonomic relative Talaromyces stipitatus (ATCC10500).</title>
        <authorList>
            <person name="Nierman W.C."/>
            <person name="Fedorova-Abrams N.D."/>
            <person name="Andrianopoulos A."/>
        </authorList>
    </citation>
    <scope>NUCLEOTIDE SEQUENCE [LARGE SCALE GENOMIC DNA]</scope>
    <source>
        <strain evidence="3">ATCC 10500 / CBS 375.48 / QM 6759 / NRRL 1006</strain>
    </source>
</reference>
<dbReference type="GeneID" id="8107699"/>
<accession>B8M166</accession>
<feature type="compositionally biased region" description="Polar residues" evidence="1">
    <location>
        <begin position="167"/>
        <end position="185"/>
    </location>
</feature>
<name>B8M166_TALSN</name>
<protein>
    <submittedName>
        <fullName evidence="2">Uncharacterized protein</fullName>
    </submittedName>
</protein>
<gene>
    <name evidence="2" type="ORF">TSTA_082410</name>
</gene>
<dbReference type="PhylomeDB" id="B8M166"/>
<dbReference type="VEuPathDB" id="FungiDB:TSTA_082410"/>
<dbReference type="RefSeq" id="XP_002477971.1">
    <property type="nucleotide sequence ID" value="XM_002477926.1"/>
</dbReference>
<feature type="compositionally biased region" description="Basic and acidic residues" evidence="1">
    <location>
        <begin position="124"/>
        <end position="142"/>
    </location>
</feature>
<proteinExistence type="predicted"/>
<evidence type="ECO:0000256" key="1">
    <source>
        <dbReference type="SAM" id="MobiDB-lite"/>
    </source>
</evidence>
<dbReference type="HOGENOM" id="CLU_1273014_0_0_1"/>